<dbReference type="OrthoDB" id="8523426at2"/>
<dbReference type="AlphaFoldDB" id="A0A078MBA7"/>
<dbReference type="InterPro" id="IPR013785">
    <property type="entry name" value="Aldolase_TIM"/>
</dbReference>
<dbReference type="PANTHER" id="PTHR43656:SF2">
    <property type="entry name" value="BINDING OXIDOREDUCTASE, PUTATIVE (AFU_ORTHOLOGUE AFUA_2G08260)-RELATED"/>
    <property type="match status" value="1"/>
</dbReference>
<name>A0A078MBA7_9PSED</name>
<dbReference type="EMBL" id="LK391969">
    <property type="protein sequence ID" value="CEF25917.1"/>
    <property type="molecule type" value="Genomic_DNA"/>
</dbReference>
<reference evidence="4" key="1">
    <citation type="submission" date="2014-07" db="EMBL/GenBank/DDBJ databases">
        <authorList>
            <person name="Urmite Genomes Urmite Genomes"/>
        </authorList>
    </citation>
    <scope>NUCLEOTIDE SEQUENCE</scope>
    <source>
        <strain evidence="4">12M76_air</strain>
    </source>
</reference>
<dbReference type="PATRIC" id="fig|1461581.3.peg.821"/>
<dbReference type="RefSeq" id="WP_044498462.1">
    <property type="nucleotide sequence ID" value="NZ_LK391969.1"/>
</dbReference>
<evidence type="ECO:0000256" key="2">
    <source>
        <dbReference type="ARBA" id="ARBA00023002"/>
    </source>
</evidence>
<accession>A0A078MBA7</accession>
<dbReference type="SUPFAM" id="SSF51395">
    <property type="entry name" value="FMN-linked oxidoreductases"/>
    <property type="match status" value="1"/>
</dbReference>
<sequence length="411" mass="43886">MARIEQPLSQAYTPLSIGPLTLRSRFIKSATNEGMSPDGVPSRQLVQFHAAMAAGGVGLTTVAYCAVSADGCTLPNQICLDRATLPHLRALTDAVHRENGAVSAQITHGGCFTFIQPPGQGRPLSASGGFNKIGLMSGQYLKREMSVADMQRVAADFANGARLAREAGFDAVEIHMGHGYLLSQFLSPLYNKRRDDYGGSLANRLRFPRQVLRQVLDAVGDELAVICKFSITEGVRGGNSIEDGVQIARGLAAEGAHLLVLSAGLNAESITTMFGSSFPPENRAVVTNPVMKAAMFVQSLVEKPVPFRELYLLEHARRIRAAVDIPLAYLGGVTSAQGVAQLMEEGFDTVAMGRVLIHDPGWVNRLRDGQLERSGCTACNRCVTMMYTEGGTSCVLNGPGNVVLNRTPAAG</sequence>
<evidence type="ECO:0000256" key="1">
    <source>
        <dbReference type="ARBA" id="ARBA00022630"/>
    </source>
</evidence>
<dbReference type="GO" id="GO:0016491">
    <property type="term" value="F:oxidoreductase activity"/>
    <property type="evidence" value="ECO:0007669"/>
    <property type="project" value="UniProtKB-KW"/>
</dbReference>
<dbReference type="PANTHER" id="PTHR43656">
    <property type="entry name" value="BINDING OXIDOREDUCTASE, PUTATIVE (AFU_ORTHOLOGUE AFUA_2G08260)-RELATED"/>
    <property type="match status" value="1"/>
</dbReference>
<dbReference type="Gene3D" id="3.20.20.70">
    <property type="entry name" value="Aldolase class I"/>
    <property type="match status" value="1"/>
</dbReference>
<proteinExistence type="predicted"/>
<keyword evidence="1" id="KW-0285">Flavoprotein</keyword>
<feature type="domain" description="NADH:flavin oxidoreductase/NADH oxidase N-terminal" evidence="3">
    <location>
        <begin position="12"/>
        <end position="264"/>
    </location>
</feature>
<dbReference type="CDD" id="cd02803">
    <property type="entry name" value="OYE_like_FMN_family"/>
    <property type="match status" value="1"/>
</dbReference>
<evidence type="ECO:0000313" key="4">
    <source>
        <dbReference type="EMBL" id="CEA02697.1"/>
    </source>
</evidence>
<dbReference type="Pfam" id="PF00724">
    <property type="entry name" value="Oxidored_FMN"/>
    <property type="match status" value="1"/>
</dbReference>
<evidence type="ECO:0000259" key="3">
    <source>
        <dbReference type="Pfam" id="PF00724"/>
    </source>
</evidence>
<dbReference type="InterPro" id="IPR051799">
    <property type="entry name" value="NADH_flavin_oxidoreductase"/>
</dbReference>
<dbReference type="EMBL" id="LM997413">
    <property type="protein sequence ID" value="CEA02697.1"/>
    <property type="molecule type" value="Genomic_DNA"/>
</dbReference>
<dbReference type="GO" id="GO:0010181">
    <property type="term" value="F:FMN binding"/>
    <property type="evidence" value="ECO:0007669"/>
    <property type="project" value="InterPro"/>
</dbReference>
<dbReference type="InterPro" id="IPR001155">
    <property type="entry name" value="OxRdtase_FMN_N"/>
</dbReference>
<keyword evidence="2" id="KW-0560">Oxidoreductase</keyword>
<protein>
    <submittedName>
        <fullName evidence="4">2,4-dienoyl-CoA reductase</fullName>
    </submittedName>
</protein>
<organism evidence="4">
    <name type="scientific">Pseudomonas saudimassiliensis</name>
    <dbReference type="NCBI Taxonomy" id="1461581"/>
    <lineage>
        <taxon>Bacteria</taxon>
        <taxon>Pseudomonadati</taxon>
        <taxon>Pseudomonadota</taxon>
        <taxon>Gammaproteobacteria</taxon>
        <taxon>Pseudomonadales</taxon>
        <taxon>Pseudomonadaceae</taxon>
        <taxon>Pseudomonas</taxon>
    </lineage>
</organism>
<gene>
    <name evidence="4" type="ORF">BN1049_00836</name>
</gene>